<dbReference type="GO" id="GO:0000435">
    <property type="term" value="P:positive regulation of transcription from RNA polymerase II promoter by galactose"/>
    <property type="evidence" value="ECO:0007669"/>
    <property type="project" value="TreeGrafter"/>
</dbReference>
<dbReference type="PROSITE" id="PS50048">
    <property type="entry name" value="ZN2_CY6_FUNGAL_2"/>
    <property type="match status" value="1"/>
</dbReference>
<dbReference type="AlphaFoldDB" id="A0A9N8JAL9"/>
<keyword evidence="4" id="KW-0804">Transcription</keyword>
<dbReference type="CDD" id="cd00067">
    <property type="entry name" value="GAL4"/>
    <property type="match status" value="1"/>
</dbReference>
<dbReference type="Pfam" id="PF04082">
    <property type="entry name" value="Fungal_trans"/>
    <property type="match status" value="1"/>
</dbReference>
<dbReference type="GO" id="GO:0000978">
    <property type="term" value="F:RNA polymerase II cis-regulatory region sequence-specific DNA binding"/>
    <property type="evidence" value="ECO:0007669"/>
    <property type="project" value="TreeGrafter"/>
</dbReference>
<dbReference type="InterPro" id="IPR001138">
    <property type="entry name" value="Zn2Cys6_DnaBD"/>
</dbReference>
<keyword evidence="2" id="KW-0805">Transcription regulation</keyword>
<dbReference type="PANTHER" id="PTHR47424:SF3">
    <property type="entry name" value="REGULATORY PROTEIN GAL4"/>
    <property type="match status" value="1"/>
</dbReference>
<name>A0A9N8JAL9_9PEZI</name>
<evidence type="ECO:0000256" key="2">
    <source>
        <dbReference type="ARBA" id="ARBA00023015"/>
    </source>
</evidence>
<gene>
    <name evidence="7" type="ORF">AWRI4619_LOCUS2900</name>
</gene>
<keyword evidence="3" id="KW-0238">DNA-binding</keyword>
<dbReference type="SMART" id="SM00066">
    <property type="entry name" value="GAL4"/>
    <property type="match status" value="1"/>
</dbReference>
<dbReference type="GO" id="GO:0008270">
    <property type="term" value="F:zinc ion binding"/>
    <property type="evidence" value="ECO:0007669"/>
    <property type="project" value="InterPro"/>
</dbReference>
<dbReference type="CDD" id="cd12148">
    <property type="entry name" value="fungal_TF_MHR"/>
    <property type="match status" value="1"/>
</dbReference>
<feature type="domain" description="Zn(2)-C6 fungal-type" evidence="6">
    <location>
        <begin position="25"/>
        <end position="57"/>
    </location>
</feature>
<evidence type="ECO:0000256" key="4">
    <source>
        <dbReference type="ARBA" id="ARBA00023163"/>
    </source>
</evidence>
<dbReference type="EMBL" id="CAIJEN010000003">
    <property type="protein sequence ID" value="CAD0084333.1"/>
    <property type="molecule type" value="Genomic_DNA"/>
</dbReference>
<evidence type="ECO:0000259" key="6">
    <source>
        <dbReference type="PROSITE" id="PS50048"/>
    </source>
</evidence>
<dbReference type="GO" id="GO:0006351">
    <property type="term" value="P:DNA-templated transcription"/>
    <property type="evidence" value="ECO:0007669"/>
    <property type="project" value="InterPro"/>
</dbReference>
<sequence>MIRKHEFGRSSGSSPAAKRQKIAVACDACRIRKIRCDGKEPVCTQCVSGRKLHTCTYGRKPPEVQRENLQDLESSLVQDDTLRSTRESADAMSTAQTRLNGIAAAYTGPSRPNIASDKPQNVVFGESPSTTFSNRLSRHPEHPQQGFNFIETNRVPFKLGGSAEKAGVLPRRRIADEIVDDYWKFVHPLFPILHRPTFMAAYEKSWMSQPSQGTKADEGRREFEEALFFSTLNIMFALGTRFCDSVAAADKSDMVKEFYNRSRQVFTFDVLDHTFMPVLQMVLLQGVYLQSTTEVSRCWNVIGVAIRMAQSLGLHSEKTYQRQKTQYTREMGRRLWHSCLVLDRLAAATFGWPMMIQGQNSIPLPVLDDNAMSLQGEVFVPVTPTSAIQTFRYTCKLFGIVEDVVSTLYHNNGSLLPASVDRCQHSQILLQVMGLNGRLEAYLISLPILIRDFIDGCEHTNPDGAWKPLLATQHAISCRFLYTRILLLRPALRTPLDKSDLTEEGDEQITMHAINICVKASHRLLDILYTSVDSSLYIADWHVVYMTFTAATSLLAIKKSASMPLFELHEPLVDSLLRVSRHILQNMSQRVLVSVRAVRFLNTLENQIALQNARPQRIAEATVVPSVEQDLDDHPLESFGDLDDFDWLVNPSALLSRQSPGLDMSWLEGADSWLS</sequence>
<keyword evidence="1" id="KW-0479">Metal-binding</keyword>
<dbReference type="SUPFAM" id="SSF57701">
    <property type="entry name" value="Zn2/Cys6 DNA-binding domain"/>
    <property type="match status" value="1"/>
</dbReference>
<dbReference type="InterPro" id="IPR051127">
    <property type="entry name" value="Fungal_SecMet_Regulators"/>
</dbReference>
<evidence type="ECO:0000313" key="8">
    <source>
        <dbReference type="Proteomes" id="UP000716446"/>
    </source>
</evidence>
<comment type="caution">
    <text evidence="7">The sequence shown here is derived from an EMBL/GenBank/DDBJ whole genome shotgun (WGS) entry which is preliminary data.</text>
</comment>
<accession>A0A9N8JAL9</accession>
<dbReference type="Pfam" id="PF00172">
    <property type="entry name" value="Zn_clus"/>
    <property type="match status" value="1"/>
</dbReference>
<keyword evidence="5" id="KW-0539">Nucleus</keyword>
<dbReference type="PROSITE" id="PS00463">
    <property type="entry name" value="ZN2_CY6_FUNGAL_1"/>
    <property type="match status" value="1"/>
</dbReference>
<keyword evidence="8" id="KW-1185">Reference proteome</keyword>
<dbReference type="Gene3D" id="4.10.240.10">
    <property type="entry name" value="Zn(2)-C6 fungal-type DNA-binding domain"/>
    <property type="match status" value="1"/>
</dbReference>
<dbReference type="SMART" id="SM00906">
    <property type="entry name" value="Fungal_trans"/>
    <property type="match status" value="1"/>
</dbReference>
<feature type="non-terminal residue" evidence="7">
    <location>
        <position position="675"/>
    </location>
</feature>
<proteinExistence type="predicted"/>
<dbReference type="InterPro" id="IPR036864">
    <property type="entry name" value="Zn2-C6_fun-type_DNA-bd_sf"/>
</dbReference>
<protein>
    <recommendedName>
        <fullName evidence="6">Zn(2)-C6 fungal-type domain-containing protein</fullName>
    </recommendedName>
</protein>
<evidence type="ECO:0000313" key="7">
    <source>
        <dbReference type="EMBL" id="CAD0084333.1"/>
    </source>
</evidence>
<dbReference type="GO" id="GO:0005634">
    <property type="term" value="C:nucleus"/>
    <property type="evidence" value="ECO:0007669"/>
    <property type="project" value="TreeGrafter"/>
</dbReference>
<reference evidence="7" key="1">
    <citation type="submission" date="2020-06" db="EMBL/GenBank/DDBJ databases">
        <authorList>
            <person name="Onetto C."/>
        </authorList>
    </citation>
    <scope>NUCLEOTIDE SEQUENCE</scope>
</reference>
<organism evidence="7 8">
    <name type="scientific">Aureobasidium vineae</name>
    <dbReference type="NCBI Taxonomy" id="2773715"/>
    <lineage>
        <taxon>Eukaryota</taxon>
        <taxon>Fungi</taxon>
        <taxon>Dikarya</taxon>
        <taxon>Ascomycota</taxon>
        <taxon>Pezizomycotina</taxon>
        <taxon>Dothideomycetes</taxon>
        <taxon>Dothideomycetidae</taxon>
        <taxon>Dothideales</taxon>
        <taxon>Saccotheciaceae</taxon>
        <taxon>Aureobasidium</taxon>
    </lineage>
</organism>
<dbReference type="InterPro" id="IPR007219">
    <property type="entry name" value="XnlR_reg_dom"/>
</dbReference>
<evidence type="ECO:0000256" key="3">
    <source>
        <dbReference type="ARBA" id="ARBA00023125"/>
    </source>
</evidence>
<dbReference type="Proteomes" id="UP000716446">
    <property type="component" value="Unassembled WGS sequence"/>
</dbReference>
<evidence type="ECO:0000256" key="5">
    <source>
        <dbReference type="ARBA" id="ARBA00023242"/>
    </source>
</evidence>
<dbReference type="PANTHER" id="PTHR47424">
    <property type="entry name" value="REGULATORY PROTEIN GAL4"/>
    <property type="match status" value="1"/>
</dbReference>
<dbReference type="GO" id="GO:0000981">
    <property type="term" value="F:DNA-binding transcription factor activity, RNA polymerase II-specific"/>
    <property type="evidence" value="ECO:0007669"/>
    <property type="project" value="InterPro"/>
</dbReference>
<evidence type="ECO:0000256" key="1">
    <source>
        <dbReference type="ARBA" id="ARBA00022723"/>
    </source>
</evidence>